<evidence type="ECO:0000313" key="3">
    <source>
        <dbReference type="Proteomes" id="UP000027647"/>
    </source>
</evidence>
<dbReference type="Pfam" id="PF01584">
    <property type="entry name" value="CheW"/>
    <property type="match status" value="1"/>
</dbReference>
<dbReference type="PANTHER" id="PTHR22617">
    <property type="entry name" value="CHEMOTAXIS SENSOR HISTIDINE KINASE-RELATED"/>
    <property type="match status" value="1"/>
</dbReference>
<dbReference type="InterPro" id="IPR002545">
    <property type="entry name" value="CheW-lke_dom"/>
</dbReference>
<dbReference type="STRING" id="1044.EH31_06925"/>
<dbReference type="GO" id="GO:0006935">
    <property type="term" value="P:chemotaxis"/>
    <property type="evidence" value="ECO:0007669"/>
    <property type="project" value="InterPro"/>
</dbReference>
<sequence>MSYELITFGIANQLFGIDIMTIREIRAWSPVTRLPRVPDHVAGVVNLRGTVLPVVDLSIRLGWPATETTPRNPIVVVEHEGQSRGLIVHDVNDIVSIAQESMQQPDAGSNDTVTHFLAGIAPLDDQMVMVLDLKKLMAADEIELAA</sequence>
<comment type="caution">
    <text evidence="2">The sequence shown here is derived from an EMBL/GenBank/DDBJ whole genome shotgun (WGS) entry which is preliminary data.</text>
</comment>
<dbReference type="SMART" id="SM00260">
    <property type="entry name" value="CheW"/>
    <property type="match status" value="1"/>
</dbReference>
<dbReference type="PROSITE" id="PS50851">
    <property type="entry name" value="CHEW"/>
    <property type="match status" value="1"/>
</dbReference>
<keyword evidence="3" id="KW-1185">Reference proteome</keyword>
<dbReference type="GO" id="GO:0007165">
    <property type="term" value="P:signal transduction"/>
    <property type="evidence" value="ECO:0007669"/>
    <property type="project" value="InterPro"/>
</dbReference>
<accession>A0A074MDD9</accession>
<dbReference type="OrthoDB" id="3291462at2"/>
<dbReference type="Proteomes" id="UP000027647">
    <property type="component" value="Unassembled WGS sequence"/>
</dbReference>
<dbReference type="AlphaFoldDB" id="A0A074MDD9"/>
<proteinExistence type="predicted"/>
<dbReference type="CDD" id="cd00732">
    <property type="entry name" value="CheW"/>
    <property type="match status" value="1"/>
</dbReference>
<reference evidence="2 3" key="1">
    <citation type="submission" date="2014-04" db="EMBL/GenBank/DDBJ databases">
        <title>A comprehensive comparison of genomes of Erythrobacter spp. strains.</title>
        <authorList>
            <person name="Zheng Q."/>
        </authorList>
    </citation>
    <scope>NUCLEOTIDE SEQUENCE [LARGE SCALE GENOMIC DNA]</scope>
    <source>
        <strain evidence="2 3">DSM 6997</strain>
    </source>
</reference>
<evidence type="ECO:0000313" key="2">
    <source>
        <dbReference type="EMBL" id="KEO90765.1"/>
    </source>
</evidence>
<feature type="domain" description="CheW-like" evidence="1">
    <location>
        <begin position="2"/>
        <end position="142"/>
    </location>
</feature>
<dbReference type="EMBL" id="JMIW01000002">
    <property type="protein sequence ID" value="KEO90765.1"/>
    <property type="molecule type" value="Genomic_DNA"/>
</dbReference>
<dbReference type="PANTHER" id="PTHR22617:SF23">
    <property type="entry name" value="CHEMOTAXIS PROTEIN CHEW"/>
    <property type="match status" value="1"/>
</dbReference>
<dbReference type="SUPFAM" id="SSF50341">
    <property type="entry name" value="CheW-like"/>
    <property type="match status" value="1"/>
</dbReference>
<dbReference type="Gene3D" id="2.40.50.180">
    <property type="entry name" value="CheA-289, Domain 4"/>
    <property type="match status" value="1"/>
</dbReference>
<dbReference type="RefSeq" id="WP_034959214.1">
    <property type="nucleotide sequence ID" value="NZ_JMIW01000002.1"/>
</dbReference>
<protein>
    <submittedName>
        <fullName evidence="2">Chemotaxis protein CheW</fullName>
    </submittedName>
</protein>
<evidence type="ECO:0000259" key="1">
    <source>
        <dbReference type="PROSITE" id="PS50851"/>
    </source>
</evidence>
<dbReference type="Gene3D" id="2.30.30.40">
    <property type="entry name" value="SH3 Domains"/>
    <property type="match status" value="1"/>
</dbReference>
<gene>
    <name evidence="2" type="ORF">EH31_06925</name>
</gene>
<dbReference type="InterPro" id="IPR039315">
    <property type="entry name" value="CheW"/>
</dbReference>
<dbReference type="InterPro" id="IPR036061">
    <property type="entry name" value="CheW-like_dom_sf"/>
</dbReference>
<dbReference type="GO" id="GO:0005829">
    <property type="term" value="C:cytosol"/>
    <property type="evidence" value="ECO:0007669"/>
    <property type="project" value="TreeGrafter"/>
</dbReference>
<dbReference type="eggNOG" id="COG0835">
    <property type="taxonomic scope" value="Bacteria"/>
</dbReference>
<name>A0A074MDD9_ERYLO</name>
<organism evidence="2 3">
    <name type="scientific">Erythrobacter longus</name>
    <dbReference type="NCBI Taxonomy" id="1044"/>
    <lineage>
        <taxon>Bacteria</taxon>
        <taxon>Pseudomonadati</taxon>
        <taxon>Pseudomonadota</taxon>
        <taxon>Alphaproteobacteria</taxon>
        <taxon>Sphingomonadales</taxon>
        <taxon>Erythrobacteraceae</taxon>
        <taxon>Erythrobacter/Porphyrobacter group</taxon>
        <taxon>Erythrobacter</taxon>
    </lineage>
</organism>